<protein>
    <submittedName>
        <fullName evidence="3">Bacteriophage protein</fullName>
    </submittedName>
</protein>
<dbReference type="eggNOG" id="ENOG502ZBUW">
    <property type="taxonomic scope" value="Bacteria"/>
</dbReference>
<gene>
    <name evidence="3" type="ORF">dsmv_3017</name>
</gene>
<dbReference type="Proteomes" id="UP000014977">
    <property type="component" value="Unassembled WGS sequence"/>
</dbReference>
<proteinExistence type="predicted"/>
<accession>S7UZA8</accession>
<dbReference type="Pfam" id="PF20081">
    <property type="entry name" value="DUF6475"/>
    <property type="match status" value="1"/>
</dbReference>
<comment type="caution">
    <text evidence="3">The sequence shown here is derived from an EMBL/GenBank/DDBJ whole genome shotgun (WGS) entry which is preliminary data.</text>
</comment>
<dbReference type="OrthoDB" id="8561347at2"/>
<dbReference type="InterPro" id="IPR045521">
    <property type="entry name" value="DUF6475"/>
</dbReference>
<dbReference type="RefSeq" id="WP_020878084.1">
    <property type="nucleotide sequence ID" value="NZ_ATHJ01000101.1"/>
</dbReference>
<reference evidence="3 4" key="1">
    <citation type="journal article" date="2013" name="Genome Announc.">
        <title>Draft genome sequences for three mercury-methylating, sulfate-reducing bacteria.</title>
        <authorList>
            <person name="Brown S.D."/>
            <person name="Hurt R.A.Jr."/>
            <person name="Gilmour C.C."/>
            <person name="Elias D.A."/>
        </authorList>
    </citation>
    <scope>NUCLEOTIDE SEQUENCE [LARGE SCALE GENOMIC DNA]</scope>
    <source>
        <strain evidence="3 4">DSM 2059</strain>
    </source>
</reference>
<organism evidence="3 4">
    <name type="scientific">Desulfococcus multivorans DSM 2059</name>
    <dbReference type="NCBI Taxonomy" id="1121405"/>
    <lineage>
        <taxon>Bacteria</taxon>
        <taxon>Pseudomonadati</taxon>
        <taxon>Thermodesulfobacteriota</taxon>
        <taxon>Desulfobacteria</taxon>
        <taxon>Desulfobacterales</taxon>
        <taxon>Desulfococcaceae</taxon>
        <taxon>Desulfococcus</taxon>
    </lineage>
</organism>
<name>S7UZA8_DESML</name>
<evidence type="ECO:0000256" key="1">
    <source>
        <dbReference type="SAM" id="MobiDB-lite"/>
    </source>
</evidence>
<keyword evidence="4" id="KW-1185">Reference proteome</keyword>
<evidence type="ECO:0000313" key="4">
    <source>
        <dbReference type="Proteomes" id="UP000014977"/>
    </source>
</evidence>
<dbReference type="EMBL" id="ATHJ01000101">
    <property type="protein sequence ID" value="EPR37728.1"/>
    <property type="molecule type" value="Genomic_DNA"/>
</dbReference>
<dbReference type="STRING" id="897.B2D07_09660"/>
<feature type="domain" description="DUF6475" evidence="2">
    <location>
        <begin position="100"/>
        <end position="139"/>
    </location>
</feature>
<feature type="region of interest" description="Disordered" evidence="1">
    <location>
        <begin position="145"/>
        <end position="164"/>
    </location>
</feature>
<dbReference type="AlphaFoldDB" id="S7UZA8"/>
<sequence>MSPTDFDRFHAAVTTLAVEHDREMSVQQMEIWWAELRRYPIAAVEAALRHLLRTQRFFPKLAEILAAVEGNQKDRALAAWETVYALVKAGKSAEAASMPFDDDGIQTAVRRIGGWSRLRMMKEDEVPFRQKDFVTAYEGGGGGERVRRIGGGEGGRKGVKCLSD</sequence>
<evidence type="ECO:0000259" key="2">
    <source>
        <dbReference type="Pfam" id="PF20081"/>
    </source>
</evidence>
<evidence type="ECO:0000313" key="3">
    <source>
        <dbReference type="EMBL" id="EPR37728.1"/>
    </source>
</evidence>